<sequence>MCHELRTRYALCSHTATVLTRCGLPPCQAWPGVYERVEGVSCQAVWCRFNPPPPPPPRSASSRLESSVSATSTVRESTTFRDRSEGIAEWRESNRGTAPEQQTRRAVRFEFGGDGGGDGGGGDGRGRGGNALMEDPERGGRGGGGPRRPGMPGGDDGDSSSSSDEENHNYNGDVGNESHA</sequence>
<dbReference type="HOGENOM" id="CLU_1563291_0_0_1"/>
<reference evidence="3" key="1">
    <citation type="journal article" date="2011" name="Genetics">
        <title>Massive changes in genome architecture accompany the transition to self-fertility in the filamentous fungus Neurospora tetrasperma.</title>
        <authorList>
            <person name="Ellison C.E."/>
            <person name="Stajich J.E."/>
            <person name="Jacobson D.J."/>
            <person name="Natvig D.O."/>
            <person name="Lapidus A."/>
            <person name="Foster B."/>
            <person name="Aerts A."/>
            <person name="Riley R."/>
            <person name="Lindquist E.A."/>
            <person name="Grigoriev I.V."/>
            <person name="Taylor J.W."/>
        </authorList>
    </citation>
    <scope>NUCLEOTIDE SEQUENCE [LARGE SCALE GENOMIC DNA]</scope>
    <source>
        <strain evidence="3">FGSC 2508 / P0657</strain>
    </source>
</reference>
<feature type="compositionally biased region" description="Low complexity" evidence="1">
    <location>
        <begin position="59"/>
        <end position="73"/>
    </location>
</feature>
<feature type="compositionally biased region" description="Gly residues" evidence="1">
    <location>
        <begin position="141"/>
        <end position="154"/>
    </location>
</feature>
<dbReference type="EMBL" id="GL891382">
    <property type="protein sequence ID" value="EGO53655.1"/>
    <property type="molecule type" value="Genomic_DNA"/>
</dbReference>
<dbReference type="Proteomes" id="UP000008065">
    <property type="component" value="Unassembled WGS sequence"/>
</dbReference>
<evidence type="ECO:0000313" key="3">
    <source>
        <dbReference type="Proteomes" id="UP000008065"/>
    </source>
</evidence>
<accession>F8MZ63</accession>
<dbReference type="AlphaFoldDB" id="F8MZ63"/>
<feature type="compositionally biased region" description="Gly residues" evidence="1">
    <location>
        <begin position="112"/>
        <end position="129"/>
    </location>
</feature>
<feature type="compositionally biased region" description="Basic and acidic residues" evidence="1">
    <location>
        <begin position="78"/>
        <end position="94"/>
    </location>
</feature>
<dbReference type="GeneID" id="20822275"/>
<organism evidence="2 3">
    <name type="scientific">Neurospora tetrasperma (strain FGSC 2508 / ATCC MYA-4615 / P0657)</name>
    <dbReference type="NCBI Taxonomy" id="510951"/>
    <lineage>
        <taxon>Eukaryota</taxon>
        <taxon>Fungi</taxon>
        <taxon>Dikarya</taxon>
        <taxon>Ascomycota</taxon>
        <taxon>Pezizomycotina</taxon>
        <taxon>Sordariomycetes</taxon>
        <taxon>Sordariomycetidae</taxon>
        <taxon>Sordariales</taxon>
        <taxon>Sordariaceae</taxon>
        <taxon>Neurospora</taxon>
    </lineage>
</organism>
<dbReference type="VEuPathDB" id="FungiDB:NEUTE1DRAFT_106548"/>
<feature type="region of interest" description="Disordered" evidence="1">
    <location>
        <begin position="53"/>
        <end position="180"/>
    </location>
</feature>
<name>F8MZ63_NEUT8</name>
<evidence type="ECO:0000256" key="1">
    <source>
        <dbReference type="SAM" id="MobiDB-lite"/>
    </source>
</evidence>
<protein>
    <submittedName>
        <fullName evidence="2">Uncharacterized protein</fullName>
    </submittedName>
</protein>
<keyword evidence="3" id="KW-1185">Reference proteome</keyword>
<gene>
    <name evidence="2" type="ORF">NEUTE1DRAFT_106548</name>
</gene>
<proteinExistence type="predicted"/>
<dbReference type="KEGG" id="nte:NEUTE1DRAFT106548"/>
<evidence type="ECO:0000313" key="2">
    <source>
        <dbReference type="EMBL" id="EGO53655.1"/>
    </source>
</evidence>
<dbReference type="RefSeq" id="XP_009857240.1">
    <property type="nucleotide sequence ID" value="XM_009858938.1"/>
</dbReference>